<dbReference type="InterPro" id="IPR035402">
    <property type="entry name" value="DgcN-like_N"/>
</dbReference>
<evidence type="ECO:0000259" key="1">
    <source>
        <dbReference type="Pfam" id="PF07755"/>
    </source>
</evidence>
<accession>A0ABT3A6X9</accession>
<evidence type="ECO:0000313" key="4">
    <source>
        <dbReference type="Proteomes" id="UP001652504"/>
    </source>
</evidence>
<dbReference type="Gene3D" id="3.40.50.720">
    <property type="entry name" value="NAD(P)-binding Rossmann-like Domain"/>
    <property type="match status" value="1"/>
</dbReference>
<name>A0ABT3A6X9_9ALTE</name>
<dbReference type="PIRSF" id="PIRSF026760">
    <property type="entry name" value="UCP026760"/>
    <property type="match status" value="1"/>
</dbReference>
<dbReference type="SUPFAM" id="SSF52540">
    <property type="entry name" value="P-loop containing nucleoside triphosphate hydrolases"/>
    <property type="match status" value="1"/>
</dbReference>
<feature type="domain" description="D-glutamate N-acetyltransferase-like C-terminal" evidence="1">
    <location>
        <begin position="144"/>
        <end position="342"/>
    </location>
</feature>
<gene>
    <name evidence="3" type="ORF">OE749_07035</name>
</gene>
<dbReference type="Proteomes" id="UP001652504">
    <property type="component" value="Unassembled WGS sequence"/>
</dbReference>
<comment type="caution">
    <text evidence="3">The sequence shown here is derived from an EMBL/GenBank/DDBJ whole genome shotgun (WGS) entry which is preliminary data.</text>
</comment>
<organism evidence="3 4">
    <name type="scientific">Fluctibacter corallii</name>
    <dbReference type="NCBI Taxonomy" id="2984329"/>
    <lineage>
        <taxon>Bacteria</taxon>
        <taxon>Pseudomonadati</taxon>
        <taxon>Pseudomonadota</taxon>
        <taxon>Gammaproteobacteria</taxon>
        <taxon>Alteromonadales</taxon>
        <taxon>Alteromonadaceae</taxon>
        <taxon>Fluctibacter</taxon>
    </lineage>
</organism>
<dbReference type="RefSeq" id="WP_263711706.1">
    <property type="nucleotide sequence ID" value="NZ_JAOWKX010000003.1"/>
</dbReference>
<dbReference type="InterPro" id="IPR027417">
    <property type="entry name" value="P-loop_NTPase"/>
</dbReference>
<evidence type="ECO:0000259" key="2">
    <source>
        <dbReference type="Pfam" id="PF17396"/>
    </source>
</evidence>
<sequence>MLSEQYKNKRIVIMCEGNFGVVQSKIASAFIKYNEPQCVAVINSEYAGKDVSEILGWGEGIPIVGTFEEARAFHPDTMLIGVTIQGKKFPAEWRPIIKDAISAELDIIAGLVYKLNEDEEFAELAKKFNVTLTDTKTVPSNVPVGRGIADEVEAFVVHTVGSDCRVGKKSTAIEIALEAKRRNIAANFGATGQTGIMLTGSGLCIDSVVVDFLGGAMEQVVLETAKGADWAIIEGQGALTHPGFGGVTCQVIQSAVPDAMILCHHVNREFIYGTQTPIPSLQEVIERVEYITKYTKPAKVVGISLNTHPMNAEEAALEVAKVERELGLPTTDPYKFGVGKLVDALQAYQCELPRFKNK</sequence>
<dbReference type="PANTHER" id="PTHR40690">
    <property type="entry name" value="GLL3100 PROTEIN"/>
    <property type="match status" value="1"/>
</dbReference>
<proteinExistence type="predicted"/>
<dbReference type="Gene3D" id="3.40.50.300">
    <property type="entry name" value="P-loop containing nucleotide triphosphate hydrolases"/>
    <property type="match status" value="1"/>
</dbReference>
<reference evidence="3 4" key="1">
    <citation type="submission" date="2022-10" db="EMBL/GenBank/DDBJ databases">
        <title>Aestuariibacter sp. AA17 isolated from Montipora capitata coral fragment.</title>
        <authorList>
            <person name="Emsley S.A."/>
            <person name="Pfannmuller K.M."/>
            <person name="Loughran R.M."/>
            <person name="Shlafstein M."/>
            <person name="Papke E."/>
            <person name="Saw J.H."/>
            <person name="Ushijima B."/>
            <person name="Videau P."/>
        </authorList>
    </citation>
    <scope>NUCLEOTIDE SEQUENCE [LARGE SCALE GENOMIC DNA]</scope>
    <source>
        <strain evidence="3 4">AA17</strain>
    </source>
</reference>
<dbReference type="PANTHER" id="PTHR40690:SF1">
    <property type="entry name" value="DUF1611 DOMAIN-CONTAINING PROTEIN"/>
    <property type="match status" value="1"/>
</dbReference>
<dbReference type="Pfam" id="PF07755">
    <property type="entry name" value="DUF1611"/>
    <property type="match status" value="1"/>
</dbReference>
<feature type="domain" description="D-glutamate N-acetyltransferase-like N-terminal" evidence="2">
    <location>
        <begin position="45"/>
        <end position="136"/>
    </location>
</feature>
<dbReference type="Pfam" id="PF17396">
    <property type="entry name" value="DUF1611_N"/>
    <property type="match status" value="1"/>
</dbReference>
<keyword evidence="4" id="KW-1185">Reference proteome</keyword>
<evidence type="ECO:0000313" key="3">
    <source>
        <dbReference type="EMBL" id="MCV2884444.1"/>
    </source>
</evidence>
<dbReference type="EMBL" id="JAOWKX010000003">
    <property type="protein sequence ID" value="MCV2884444.1"/>
    <property type="molecule type" value="Genomic_DNA"/>
</dbReference>
<dbReference type="InterPro" id="IPR035086">
    <property type="entry name" value="DgcN-like_C"/>
</dbReference>
<protein>
    <submittedName>
        <fullName evidence="3">DUF1611 domain-containing protein</fullName>
    </submittedName>
</protein>
<dbReference type="InterPro" id="IPR011669">
    <property type="entry name" value="DgcN-like"/>
</dbReference>